<keyword evidence="3" id="KW-1185">Reference proteome</keyword>
<evidence type="ECO:0000313" key="2">
    <source>
        <dbReference type="EMBL" id="VEL14158.1"/>
    </source>
</evidence>
<feature type="compositionally biased region" description="Basic residues" evidence="1">
    <location>
        <begin position="112"/>
        <end position="127"/>
    </location>
</feature>
<accession>A0A3S5A7X2</accession>
<comment type="caution">
    <text evidence="2">The sequence shown here is derived from an EMBL/GenBank/DDBJ whole genome shotgun (WGS) entry which is preliminary data.</text>
</comment>
<protein>
    <submittedName>
        <fullName evidence="2">Uncharacterized protein</fullName>
    </submittedName>
</protein>
<sequence>MKIPSSILGQIQSVFSPVQMASISQLDHFSPIFTDRQQIWSEIGFDFSTFDFFHFLSFDLPVSLPASNSQDNQVSYPTSSVNQAESEPTESQNDNKVGNVMPKTIASGRSQCLRRHQHKHHRRHIQHKQQSSRTSLNGAFLVDGTPSVSTGKHSFEPSPSRDLASELYLTAYNHISDDNASQDDGNSASNDQHRS</sequence>
<name>A0A3S5A7X2_9PLAT</name>
<proteinExistence type="predicted"/>
<evidence type="ECO:0000256" key="1">
    <source>
        <dbReference type="SAM" id="MobiDB-lite"/>
    </source>
</evidence>
<evidence type="ECO:0000313" key="3">
    <source>
        <dbReference type="Proteomes" id="UP000784294"/>
    </source>
</evidence>
<feature type="compositionally biased region" description="Polar residues" evidence="1">
    <location>
        <begin position="69"/>
        <end position="96"/>
    </location>
</feature>
<feature type="region of interest" description="Disordered" evidence="1">
    <location>
        <begin position="174"/>
        <end position="195"/>
    </location>
</feature>
<dbReference type="EMBL" id="CAAALY010020177">
    <property type="protein sequence ID" value="VEL14158.1"/>
    <property type="molecule type" value="Genomic_DNA"/>
</dbReference>
<reference evidence="2" key="1">
    <citation type="submission" date="2018-11" db="EMBL/GenBank/DDBJ databases">
        <authorList>
            <consortium name="Pathogen Informatics"/>
        </authorList>
    </citation>
    <scope>NUCLEOTIDE SEQUENCE</scope>
</reference>
<organism evidence="2 3">
    <name type="scientific">Protopolystoma xenopodis</name>
    <dbReference type="NCBI Taxonomy" id="117903"/>
    <lineage>
        <taxon>Eukaryota</taxon>
        <taxon>Metazoa</taxon>
        <taxon>Spiralia</taxon>
        <taxon>Lophotrochozoa</taxon>
        <taxon>Platyhelminthes</taxon>
        <taxon>Monogenea</taxon>
        <taxon>Polyopisthocotylea</taxon>
        <taxon>Polystomatidea</taxon>
        <taxon>Polystomatidae</taxon>
        <taxon>Protopolystoma</taxon>
    </lineage>
</organism>
<dbReference type="AlphaFoldDB" id="A0A3S5A7X2"/>
<dbReference type="Proteomes" id="UP000784294">
    <property type="component" value="Unassembled WGS sequence"/>
</dbReference>
<gene>
    <name evidence="2" type="ORF">PXEA_LOCUS7598</name>
</gene>
<feature type="region of interest" description="Disordered" evidence="1">
    <location>
        <begin position="69"/>
        <end position="162"/>
    </location>
</feature>
<feature type="compositionally biased region" description="Polar residues" evidence="1">
    <location>
        <begin position="178"/>
        <end position="195"/>
    </location>
</feature>